<dbReference type="InterPro" id="IPR042099">
    <property type="entry name" value="ANL_N_sf"/>
</dbReference>
<dbReference type="Gene3D" id="1.10.1200.10">
    <property type="entry name" value="ACP-like"/>
    <property type="match status" value="1"/>
</dbReference>
<keyword evidence="2" id="KW-0597">Phosphoprotein</keyword>
<dbReference type="Gene3D" id="3.40.50.720">
    <property type="entry name" value="NAD(P)-binding Rossmann-like Domain"/>
    <property type="match status" value="1"/>
</dbReference>
<dbReference type="Gene3D" id="3.30.300.30">
    <property type="match status" value="1"/>
</dbReference>
<dbReference type="InterPro" id="IPR045851">
    <property type="entry name" value="AMP-bd_C_sf"/>
</dbReference>
<dbReference type="NCBIfam" id="TIGR01733">
    <property type="entry name" value="AA-adenyl-dom"/>
    <property type="match status" value="1"/>
</dbReference>
<dbReference type="SUPFAM" id="SSF51735">
    <property type="entry name" value="NAD(P)-binding Rossmann-fold domains"/>
    <property type="match status" value="1"/>
</dbReference>
<dbReference type="InterPro" id="IPR013120">
    <property type="entry name" value="FAR_NAD-bd"/>
</dbReference>
<protein>
    <recommendedName>
        <fullName evidence="3">Carrier domain-containing protein</fullName>
    </recommendedName>
</protein>
<dbReference type="PROSITE" id="PS00455">
    <property type="entry name" value="AMP_BINDING"/>
    <property type="match status" value="1"/>
</dbReference>
<name>A0AAD4CVG7_ASPNN</name>
<dbReference type="PANTHER" id="PTHR44845">
    <property type="entry name" value="CARRIER DOMAIN-CONTAINING PROTEIN"/>
    <property type="match status" value="1"/>
</dbReference>
<dbReference type="InterPro" id="IPR009081">
    <property type="entry name" value="PP-bd_ACP"/>
</dbReference>
<dbReference type="InterPro" id="IPR010071">
    <property type="entry name" value="AA_adenyl_dom"/>
</dbReference>
<organism evidence="4 5">
    <name type="scientific">Aspergillus nanangensis</name>
    <dbReference type="NCBI Taxonomy" id="2582783"/>
    <lineage>
        <taxon>Eukaryota</taxon>
        <taxon>Fungi</taxon>
        <taxon>Dikarya</taxon>
        <taxon>Ascomycota</taxon>
        <taxon>Pezizomycotina</taxon>
        <taxon>Eurotiomycetes</taxon>
        <taxon>Eurotiomycetidae</taxon>
        <taxon>Eurotiales</taxon>
        <taxon>Aspergillaceae</taxon>
        <taxon>Aspergillus</taxon>
        <taxon>Aspergillus subgen. Circumdati</taxon>
    </lineage>
</organism>
<reference evidence="4" key="1">
    <citation type="journal article" date="2019" name="Beilstein J. Org. Chem.">
        <title>Nanangenines: drimane sesquiterpenoids as the dominant metabolite cohort of a novel Australian fungus, Aspergillus nanangensis.</title>
        <authorList>
            <person name="Lacey H.J."/>
            <person name="Gilchrist C.L.M."/>
            <person name="Crombie A."/>
            <person name="Kalaitzis J.A."/>
            <person name="Vuong D."/>
            <person name="Rutledge P.J."/>
            <person name="Turner P."/>
            <person name="Pitt J.I."/>
            <person name="Lacey E."/>
            <person name="Chooi Y.H."/>
            <person name="Piggott A.M."/>
        </authorList>
    </citation>
    <scope>NUCLEOTIDE SEQUENCE</scope>
    <source>
        <strain evidence="4">MST-FP2251</strain>
    </source>
</reference>
<dbReference type="Gene3D" id="3.40.50.12780">
    <property type="entry name" value="N-terminal domain of ligase-like"/>
    <property type="match status" value="1"/>
</dbReference>
<feature type="domain" description="Carrier" evidence="3">
    <location>
        <begin position="771"/>
        <end position="850"/>
    </location>
</feature>
<evidence type="ECO:0000313" key="5">
    <source>
        <dbReference type="Proteomes" id="UP001194746"/>
    </source>
</evidence>
<dbReference type="InterPro" id="IPR036736">
    <property type="entry name" value="ACP-like_sf"/>
</dbReference>
<accession>A0AAD4CVG7</accession>
<dbReference type="SUPFAM" id="SSF56801">
    <property type="entry name" value="Acetyl-CoA synthetase-like"/>
    <property type="match status" value="1"/>
</dbReference>
<dbReference type="InterPro" id="IPR020845">
    <property type="entry name" value="AMP-binding_CS"/>
</dbReference>
<dbReference type="AlphaFoldDB" id="A0AAD4CVG7"/>
<dbReference type="SUPFAM" id="SSF47336">
    <property type="entry name" value="ACP-like"/>
    <property type="match status" value="1"/>
</dbReference>
<dbReference type="CDD" id="cd05918">
    <property type="entry name" value="A_NRPS_SidN3_like"/>
    <property type="match status" value="1"/>
</dbReference>
<dbReference type="InterPro" id="IPR006162">
    <property type="entry name" value="Ppantetheine_attach_site"/>
</dbReference>
<evidence type="ECO:0000256" key="2">
    <source>
        <dbReference type="ARBA" id="ARBA00022553"/>
    </source>
</evidence>
<dbReference type="InterPro" id="IPR036291">
    <property type="entry name" value="NAD(P)-bd_dom_sf"/>
</dbReference>
<dbReference type="Pfam" id="PF00501">
    <property type="entry name" value="AMP-binding"/>
    <property type="match status" value="1"/>
</dbReference>
<dbReference type="PROSITE" id="PS50075">
    <property type="entry name" value="CARRIER"/>
    <property type="match status" value="1"/>
</dbReference>
<keyword evidence="1" id="KW-0596">Phosphopantetheine</keyword>
<gene>
    <name evidence="4" type="ORF">FE257_010762</name>
</gene>
<comment type="caution">
    <text evidence="4">The sequence shown here is derived from an EMBL/GenBank/DDBJ whole genome shotgun (WGS) entry which is preliminary data.</text>
</comment>
<sequence length="1268" mass="139492">MTDGCIFPASNITLDGTEQDWQFIPHTDVGSDVKAGCQLHGSLSAFLRAAWALLLHTHAGQPAISFAFFRSGISDGHSESTFCSNESHSRSEASIYSYQHVPHGTSKSLQPTLQVPFDESIVQQSGINTAIKIDSRYSDKEQIRLLQSDRKKREMQRFDLVLSAHDSCTLNDFSFGFRRSRVHPTYATTLSNLFRSIVALLARNSNHDLAYEMNAINLQLTDRWRPESYLCADSCVHTMIQSVVETNPSMDAVCAWDGSLTYRQLWDASESVAKHLVQVGLQMGSLVPFMFEKSVWALVAALAVLRAGGTLVPMNPNEPNGRRAEILQSLNAEIAVSSWMHRRLIRDPDIQVIAVTSENVAHWRGEALAQTSLPQVSPQGSVFVLFTSGSTGSPKGIVHDHRGIVSHALGLIHSTGCQGTRVFQFSSFIFDVAMMDIFTTLIGGGCTCVPSDHERVNDPAGAMRRMRVNYAMLTPSTALSIDPKDVPELRILALAGESPTQLVIDQWVGHVWLMNAYGPAEVGVCTVSTIEPGDYPTTIGPSIPHSACWVVDCEDHDRLLPVGAIGELLVAGSTIARGYLNNQSKTDASFINRPLWATRRPLIQTTFYKTGDLVRYNLDKTDGSLDYIGRKDNQIKIRGHRVELGDIEYYLAMVPGVSRCMVSFPRTGYYSGKIVAVVQTRECVVTDPDAPLCSDPEGQLSLDSIQTHIAGVLPEYMIPSGCITVLSLPLDASCKINRKRTDAWVASFRPTPLERALSGCQPSGPLAYSERVARDINDKLCNIVGERDTDEAERIRGHNFTVSALGLDSIQLMMLTTHLRAVYNLNVPISCFGSKRYTVRDLADLTESKSVDGSVRGIDVMEEARGILKTLVTRLRSKTTAPLLQPEGVCRNVLLTGASGFLGLEILQQLLRHRGIHVFILLRCGTEQDGVERLRSHAKRNGWWDESLMSRIHIWRGDIAKHHLGLQPLVVPQLLGQSSKANNIHAIIHCGAQVRYNDSYEALKASNVDSTTQLLETTAKSTSIGTFLYVSGGVMPSSNEQEELSSEKLASLNGYSQSKLVSELIVRGCAAHCAFQGRRILSIRPGYIIASPKNRSATVQTDFIWRLVAACVSSRSYNSDGDTRWLCISDVQKVARHMVAAVFKQKAAVSPAILDGLAVGEFWNILKSDFGYILQPLKQDIYVKAINSAIVQQQELHPLFAFYDVLEGEIGQFGSCTELAISDSTIRRAIRSNIQYLIDVGFLPAPPSRLAMATDNDLDADNSLLAEA</sequence>
<dbReference type="PANTHER" id="PTHR44845:SF4">
    <property type="entry name" value="NONRIBOSOMAL PEPTIDE SYNTHASE INPA"/>
    <property type="match status" value="1"/>
</dbReference>
<evidence type="ECO:0000313" key="4">
    <source>
        <dbReference type="EMBL" id="KAF9893450.1"/>
    </source>
</evidence>
<reference evidence="4" key="2">
    <citation type="submission" date="2020-02" db="EMBL/GenBank/DDBJ databases">
        <authorList>
            <person name="Gilchrist C.L.M."/>
            <person name="Chooi Y.-H."/>
        </authorList>
    </citation>
    <scope>NUCLEOTIDE SEQUENCE</scope>
    <source>
        <strain evidence="4">MST-FP2251</strain>
    </source>
</reference>
<dbReference type="Pfam" id="PF07993">
    <property type="entry name" value="NAD_binding_4"/>
    <property type="match status" value="1"/>
</dbReference>
<proteinExistence type="predicted"/>
<dbReference type="EMBL" id="VCAU01000007">
    <property type="protein sequence ID" value="KAF9893450.1"/>
    <property type="molecule type" value="Genomic_DNA"/>
</dbReference>
<dbReference type="Proteomes" id="UP001194746">
    <property type="component" value="Unassembled WGS sequence"/>
</dbReference>
<dbReference type="InterPro" id="IPR000873">
    <property type="entry name" value="AMP-dep_synth/lig_dom"/>
</dbReference>
<dbReference type="PROSITE" id="PS00012">
    <property type="entry name" value="PHOSPHOPANTETHEINE"/>
    <property type="match status" value="1"/>
</dbReference>
<keyword evidence="5" id="KW-1185">Reference proteome</keyword>
<evidence type="ECO:0000259" key="3">
    <source>
        <dbReference type="PROSITE" id="PS50075"/>
    </source>
</evidence>
<evidence type="ECO:0000256" key="1">
    <source>
        <dbReference type="ARBA" id="ARBA00022450"/>
    </source>
</evidence>